<proteinExistence type="predicted"/>
<organism evidence="5">
    <name type="scientific">Desulfobacca acetoxidans</name>
    <dbReference type="NCBI Taxonomy" id="60893"/>
    <lineage>
        <taxon>Bacteria</taxon>
        <taxon>Pseudomonadati</taxon>
        <taxon>Thermodesulfobacteriota</taxon>
        <taxon>Desulfobaccia</taxon>
        <taxon>Desulfobaccales</taxon>
        <taxon>Desulfobaccaceae</taxon>
        <taxon>Desulfobacca</taxon>
    </lineage>
</organism>
<gene>
    <name evidence="5" type="ORF">ENW48_10315</name>
</gene>
<evidence type="ECO:0000256" key="2">
    <source>
        <dbReference type="ARBA" id="ARBA00022679"/>
    </source>
</evidence>
<dbReference type="AlphaFoldDB" id="A0A7C5AN64"/>
<accession>A0A7C5AN64</accession>
<dbReference type="GO" id="GO:0016757">
    <property type="term" value="F:glycosyltransferase activity"/>
    <property type="evidence" value="ECO:0007669"/>
    <property type="project" value="UniProtKB-KW"/>
</dbReference>
<dbReference type="InterPro" id="IPR028098">
    <property type="entry name" value="Glyco_trans_4-like_N"/>
</dbReference>
<name>A0A7C5AN64_9BACT</name>
<dbReference type="InterPro" id="IPR001296">
    <property type="entry name" value="Glyco_trans_1"/>
</dbReference>
<feature type="domain" description="Glycosyl transferase family 1" evidence="3">
    <location>
        <begin position="185"/>
        <end position="347"/>
    </location>
</feature>
<dbReference type="EMBL" id="DTKJ01000071">
    <property type="protein sequence ID" value="HGZ12589.1"/>
    <property type="molecule type" value="Genomic_DNA"/>
</dbReference>
<dbReference type="CDD" id="cd03801">
    <property type="entry name" value="GT4_PimA-like"/>
    <property type="match status" value="1"/>
</dbReference>
<evidence type="ECO:0000256" key="1">
    <source>
        <dbReference type="ARBA" id="ARBA00022676"/>
    </source>
</evidence>
<dbReference type="PANTHER" id="PTHR12526">
    <property type="entry name" value="GLYCOSYLTRANSFERASE"/>
    <property type="match status" value="1"/>
</dbReference>
<reference evidence="5" key="1">
    <citation type="journal article" date="2020" name="mSystems">
        <title>Genome- and Community-Level Interaction Insights into Carbon Utilization and Element Cycling Functions of Hydrothermarchaeota in Hydrothermal Sediment.</title>
        <authorList>
            <person name="Zhou Z."/>
            <person name="Liu Y."/>
            <person name="Xu W."/>
            <person name="Pan J."/>
            <person name="Luo Z.H."/>
            <person name="Li M."/>
        </authorList>
    </citation>
    <scope>NUCLEOTIDE SEQUENCE [LARGE SCALE GENOMIC DNA]</scope>
    <source>
        <strain evidence="5">SpSt-853</strain>
    </source>
</reference>
<evidence type="ECO:0000313" key="5">
    <source>
        <dbReference type="EMBL" id="HGZ12589.1"/>
    </source>
</evidence>
<comment type="caution">
    <text evidence="5">The sequence shown here is derived from an EMBL/GenBank/DDBJ whole genome shotgun (WGS) entry which is preliminary data.</text>
</comment>
<evidence type="ECO:0000259" key="3">
    <source>
        <dbReference type="Pfam" id="PF00534"/>
    </source>
</evidence>
<dbReference type="Pfam" id="PF00534">
    <property type="entry name" value="Glycos_transf_1"/>
    <property type="match status" value="1"/>
</dbReference>
<feature type="domain" description="Glycosyltransferase subfamily 4-like N-terminal" evidence="4">
    <location>
        <begin position="19"/>
        <end position="172"/>
    </location>
</feature>
<dbReference type="Gene3D" id="3.40.50.2000">
    <property type="entry name" value="Glycogen Phosphorylase B"/>
    <property type="match status" value="2"/>
</dbReference>
<keyword evidence="2 5" id="KW-0808">Transferase</keyword>
<protein>
    <submittedName>
        <fullName evidence="5">Glycosyltransferase family 1 protein</fullName>
    </submittedName>
</protein>
<dbReference type="Pfam" id="PF13439">
    <property type="entry name" value="Glyco_transf_4"/>
    <property type="match status" value="1"/>
</dbReference>
<keyword evidence="1" id="KW-0328">Glycosyltransferase</keyword>
<dbReference type="PANTHER" id="PTHR12526:SF510">
    <property type="entry name" value="D-INOSITOL 3-PHOSPHATE GLYCOSYLTRANSFERASE"/>
    <property type="match status" value="1"/>
</dbReference>
<evidence type="ECO:0000259" key="4">
    <source>
        <dbReference type="Pfam" id="PF13439"/>
    </source>
</evidence>
<dbReference type="SUPFAM" id="SSF53756">
    <property type="entry name" value="UDP-Glycosyltransferase/glycogen phosphorylase"/>
    <property type="match status" value="1"/>
</dbReference>
<sequence length="389" mass="42416">MAQVGRRFTILHTESSLGWGGQEHRVLAEARILTDRGHRLLLACDPRGSLYGRAAREGLPLFPVKFWGWRNVTALWTIRGILKAERVDILNTHSSLDSWVGTLAWGCGSRTVKLVRTRHLSTPVADNWPTRWLYRTPAAVITTGKNISDLLNQRLGIPSERLFIIPTGVAPEEFAPRPPDPTLIHSLNLPSGALVLGTVSVLRSWKGHLDLLEAFNLLVTEGEPAILLIVGEGPYRPVIEAKIAELGLQARVRLVGHQENVPAWLALMDVFVMASYANEGVPQALLQAMAMARPVAATAAGGIPEVIIPEKTGLLAPPRNPPALAQILARLCRDAALREALGQKGRELVLQRFSLGHMADRLERLYGILMAGAGDRQTATLASCSPKDP</sequence>